<dbReference type="Proteomes" id="UP000237347">
    <property type="component" value="Unassembled WGS sequence"/>
</dbReference>
<gene>
    <name evidence="1" type="ORF">CFP56_023550</name>
</gene>
<protein>
    <submittedName>
        <fullName evidence="1">Uncharacterized protein</fullName>
    </submittedName>
</protein>
<evidence type="ECO:0000313" key="1">
    <source>
        <dbReference type="EMBL" id="KAK7835220.1"/>
    </source>
</evidence>
<organism evidence="1 2">
    <name type="scientific">Quercus suber</name>
    <name type="common">Cork oak</name>
    <dbReference type="NCBI Taxonomy" id="58331"/>
    <lineage>
        <taxon>Eukaryota</taxon>
        <taxon>Viridiplantae</taxon>
        <taxon>Streptophyta</taxon>
        <taxon>Embryophyta</taxon>
        <taxon>Tracheophyta</taxon>
        <taxon>Spermatophyta</taxon>
        <taxon>Magnoliopsida</taxon>
        <taxon>eudicotyledons</taxon>
        <taxon>Gunneridae</taxon>
        <taxon>Pentapetalae</taxon>
        <taxon>rosids</taxon>
        <taxon>fabids</taxon>
        <taxon>Fagales</taxon>
        <taxon>Fagaceae</taxon>
        <taxon>Quercus</taxon>
    </lineage>
</organism>
<name>A0AAW0K7C1_QUESU</name>
<comment type="caution">
    <text evidence="1">The sequence shown here is derived from an EMBL/GenBank/DDBJ whole genome shotgun (WGS) entry which is preliminary data.</text>
</comment>
<proteinExistence type="predicted"/>
<reference evidence="1 2" key="1">
    <citation type="journal article" date="2018" name="Sci. Data">
        <title>The draft genome sequence of cork oak.</title>
        <authorList>
            <person name="Ramos A.M."/>
            <person name="Usie A."/>
            <person name="Barbosa P."/>
            <person name="Barros P.M."/>
            <person name="Capote T."/>
            <person name="Chaves I."/>
            <person name="Simoes F."/>
            <person name="Abreu I."/>
            <person name="Carrasquinho I."/>
            <person name="Faro C."/>
            <person name="Guimaraes J.B."/>
            <person name="Mendonca D."/>
            <person name="Nobrega F."/>
            <person name="Rodrigues L."/>
            <person name="Saibo N.J.M."/>
            <person name="Varela M.C."/>
            <person name="Egas C."/>
            <person name="Matos J."/>
            <person name="Miguel C.M."/>
            <person name="Oliveira M.M."/>
            <person name="Ricardo C.P."/>
            <person name="Goncalves S."/>
        </authorList>
    </citation>
    <scope>NUCLEOTIDE SEQUENCE [LARGE SCALE GENOMIC DNA]</scope>
    <source>
        <strain evidence="2">cv. HL8</strain>
    </source>
</reference>
<accession>A0AAW0K7C1</accession>
<evidence type="ECO:0000313" key="2">
    <source>
        <dbReference type="Proteomes" id="UP000237347"/>
    </source>
</evidence>
<dbReference type="AlphaFoldDB" id="A0AAW0K7C1"/>
<dbReference type="EMBL" id="PKMF04000373">
    <property type="protein sequence ID" value="KAK7835220.1"/>
    <property type="molecule type" value="Genomic_DNA"/>
</dbReference>
<keyword evidence="2" id="KW-1185">Reference proteome</keyword>
<sequence length="16" mass="2040">MREACSCYCYRYEFLC</sequence>